<proteinExistence type="predicted"/>
<feature type="non-terminal residue" evidence="3">
    <location>
        <position position="142"/>
    </location>
</feature>
<name>W7A3W3_9APIC</name>
<accession>W7A3W3</accession>
<organism evidence="3 4">
    <name type="scientific">Plasmodium inui San Antonio 1</name>
    <dbReference type="NCBI Taxonomy" id="1237626"/>
    <lineage>
        <taxon>Eukaryota</taxon>
        <taxon>Sar</taxon>
        <taxon>Alveolata</taxon>
        <taxon>Apicomplexa</taxon>
        <taxon>Aconoidasida</taxon>
        <taxon>Haemosporida</taxon>
        <taxon>Plasmodiidae</taxon>
        <taxon>Plasmodium</taxon>
        <taxon>Plasmodium (Plasmodium)</taxon>
    </lineage>
</organism>
<dbReference type="RefSeq" id="XP_008819643.1">
    <property type="nucleotide sequence ID" value="XM_008821421.1"/>
</dbReference>
<dbReference type="Proteomes" id="UP000030640">
    <property type="component" value="Unassembled WGS sequence"/>
</dbReference>
<dbReference type="AlphaFoldDB" id="W7A3W3"/>
<evidence type="ECO:0000313" key="4">
    <source>
        <dbReference type="Proteomes" id="UP000030640"/>
    </source>
</evidence>
<evidence type="ECO:0000256" key="1">
    <source>
        <dbReference type="SAM" id="MobiDB-lite"/>
    </source>
</evidence>
<feature type="signal peptide" evidence="2">
    <location>
        <begin position="1"/>
        <end position="25"/>
    </location>
</feature>
<dbReference type="VEuPathDB" id="PlasmoDB:C922_05850"/>
<evidence type="ECO:0000256" key="2">
    <source>
        <dbReference type="SAM" id="SignalP"/>
    </source>
</evidence>
<feature type="region of interest" description="Disordered" evidence="1">
    <location>
        <begin position="105"/>
        <end position="142"/>
    </location>
</feature>
<evidence type="ECO:0000313" key="3">
    <source>
        <dbReference type="EMBL" id="EUD63064.1"/>
    </source>
</evidence>
<keyword evidence="2" id="KW-0732">Signal</keyword>
<feature type="compositionally biased region" description="Polar residues" evidence="1">
    <location>
        <begin position="126"/>
        <end position="142"/>
    </location>
</feature>
<reference evidence="3 4" key="1">
    <citation type="submission" date="2013-02" db="EMBL/GenBank/DDBJ databases">
        <title>The Genome Sequence of Plasmodium inui San Antonio 1.</title>
        <authorList>
            <consortium name="The Broad Institute Genome Sequencing Platform"/>
            <consortium name="The Broad Institute Genome Sequencing Center for Infectious Disease"/>
            <person name="Neafsey D."/>
            <person name="Cheeseman I."/>
            <person name="Volkman S."/>
            <person name="Adams J."/>
            <person name="Walker B."/>
            <person name="Young S.K."/>
            <person name="Zeng Q."/>
            <person name="Gargeya S."/>
            <person name="Fitzgerald M."/>
            <person name="Haas B."/>
            <person name="Abouelleil A."/>
            <person name="Alvarado L."/>
            <person name="Arachchi H.M."/>
            <person name="Berlin A.M."/>
            <person name="Chapman S.B."/>
            <person name="Dewar J."/>
            <person name="Goldberg J."/>
            <person name="Griggs A."/>
            <person name="Gujja S."/>
            <person name="Hansen M."/>
            <person name="Howarth C."/>
            <person name="Imamovic A."/>
            <person name="Larimer J."/>
            <person name="McCowan C."/>
            <person name="Murphy C."/>
            <person name="Neiman D."/>
            <person name="Pearson M."/>
            <person name="Priest M."/>
            <person name="Roberts A."/>
            <person name="Saif S."/>
            <person name="Shea T."/>
            <person name="Sisk P."/>
            <person name="Sykes S."/>
            <person name="Wortman J."/>
            <person name="Nusbaum C."/>
            <person name="Birren B."/>
        </authorList>
    </citation>
    <scope>NUCLEOTIDE SEQUENCE [LARGE SCALE GENOMIC DNA]</scope>
    <source>
        <strain evidence="3 4">San Antonio 1</strain>
    </source>
</reference>
<dbReference type="EMBL" id="KI965700">
    <property type="protein sequence ID" value="EUD63064.1"/>
    <property type="molecule type" value="Genomic_DNA"/>
</dbReference>
<protein>
    <submittedName>
        <fullName evidence="3">Uncharacterized protein</fullName>
    </submittedName>
</protein>
<gene>
    <name evidence="3" type="ORF">C922_05850</name>
</gene>
<dbReference type="GeneID" id="20041124"/>
<sequence length="142" mass="16322">MFIYGRTFLLTLLLGITKYIHKSTCYKDDSNDSYGIFQETPMAESNFWKEQEYSASNDKLINSLGQDDDVSADGLNAIVHDDYDNDDESTEELSHFMQKYDSEEMFPRSREGKGFQNDSSSCSSSNNYEGFTDEFSSYDSFE</sequence>
<keyword evidence="4" id="KW-1185">Reference proteome</keyword>
<feature type="chain" id="PRO_5004887387" evidence="2">
    <location>
        <begin position="26"/>
        <end position="142"/>
    </location>
</feature>